<proteinExistence type="predicted"/>
<evidence type="ECO:0000313" key="2">
    <source>
        <dbReference type="WBParaSite" id="Hba_05982"/>
    </source>
</evidence>
<name>A0A1I7WLP3_HETBA</name>
<dbReference type="Proteomes" id="UP000095283">
    <property type="component" value="Unplaced"/>
</dbReference>
<protein>
    <submittedName>
        <fullName evidence="2">RUN domain-containing protein</fullName>
    </submittedName>
</protein>
<dbReference type="WBParaSite" id="Hba_05982">
    <property type="protein sequence ID" value="Hba_05982"/>
    <property type="gene ID" value="Hba_05982"/>
</dbReference>
<accession>A0A1I7WLP3</accession>
<reference evidence="2" key="1">
    <citation type="submission" date="2016-11" db="UniProtKB">
        <authorList>
            <consortium name="WormBaseParasite"/>
        </authorList>
    </citation>
    <scope>IDENTIFICATION</scope>
</reference>
<keyword evidence="1" id="KW-1185">Reference proteome</keyword>
<dbReference type="AlphaFoldDB" id="A0A1I7WLP3"/>
<evidence type="ECO:0000313" key="1">
    <source>
        <dbReference type="Proteomes" id="UP000095283"/>
    </source>
</evidence>
<organism evidence="1 2">
    <name type="scientific">Heterorhabditis bacteriophora</name>
    <name type="common">Entomopathogenic nematode worm</name>
    <dbReference type="NCBI Taxonomy" id="37862"/>
    <lineage>
        <taxon>Eukaryota</taxon>
        <taxon>Metazoa</taxon>
        <taxon>Ecdysozoa</taxon>
        <taxon>Nematoda</taxon>
        <taxon>Chromadorea</taxon>
        <taxon>Rhabditida</taxon>
        <taxon>Rhabditina</taxon>
        <taxon>Rhabditomorpha</taxon>
        <taxon>Strongyloidea</taxon>
        <taxon>Heterorhabditidae</taxon>
        <taxon>Heterorhabditis</taxon>
    </lineage>
</organism>
<sequence>MYISLIKSLPGFLPTLLCNYINIKYRASYFLPPNNISLEHFSRVFAHCHILCLHLDVVSVLFNKITVANLALLRCNFNNKEKVTIIDRLLRTTEASCLHIAGYFDKTNRFNKAFFWMSSVRKVTLPSACLDQIMELVGKSSILFEQVKRDSYDFDFHLYGE</sequence>